<evidence type="ECO:0000256" key="1">
    <source>
        <dbReference type="SAM" id="Coils"/>
    </source>
</evidence>
<protein>
    <submittedName>
        <fullName evidence="2">Uncharacterized protein</fullName>
    </submittedName>
</protein>
<gene>
    <name evidence="2" type="ORF">GOBAR_AA18738</name>
</gene>
<dbReference type="Proteomes" id="UP000239757">
    <property type="component" value="Unassembled WGS sequence"/>
</dbReference>
<sequence>MSSSGQYCQAGRIHNYFPKVVNKRNKISDDVRKEARKIQKNTEIALKNQQASIQGLETQIGQLSKLISERPQGSLPSNTEPNPREQLNAINVQDEEEFVEYEPEPKQETVVSRDQDDVGELTLRVGDETITLQTRNSGNTSEIEGDRLNHPMKTDNMVQPTLQEMSLKEVHEPFSSNGRGPIHEEQRLQIEELDEWRMHKPRTHDKPELRQNKLNTFPRQLKVGDKVLLDTANPHIVTTKPNEENPFTILCIFSFGTVEVSHPKFGTFKVNNTRLRPYFDKNDTRNEEYKLLEPP</sequence>
<dbReference type="OrthoDB" id="780443at2759"/>
<evidence type="ECO:0000313" key="2">
    <source>
        <dbReference type="EMBL" id="PPS01921.1"/>
    </source>
</evidence>
<dbReference type="EMBL" id="KZ665026">
    <property type="protein sequence ID" value="PPS01921.1"/>
    <property type="molecule type" value="Genomic_DNA"/>
</dbReference>
<reference evidence="2 3" key="1">
    <citation type="submission" date="2015-01" db="EMBL/GenBank/DDBJ databases">
        <title>Genome of allotetraploid Gossypium barbadense reveals genomic plasticity and fiber elongation in cotton evolution.</title>
        <authorList>
            <person name="Chen X."/>
            <person name="Liu X."/>
            <person name="Zhao B."/>
            <person name="Zheng H."/>
            <person name="Hu Y."/>
            <person name="Lu G."/>
            <person name="Yang C."/>
            <person name="Chen J."/>
            <person name="Shan C."/>
            <person name="Zhang L."/>
            <person name="Zhou Y."/>
            <person name="Wang L."/>
            <person name="Guo W."/>
            <person name="Bai Y."/>
            <person name="Ruan J."/>
            <person name="Shangguan X."/>
            <person name="Mao Y."/>
            <person name="Jiang J."/>
            <person name="Zhu Y."/>
            <person name="Lei J."/>
            <person name="Kang H."/>
            <person name="Chen S."/>
            <person name="He X."/>
            <person name="Wang R."/>
            <person name="Wang Y."/>
            <person name="Chen J."/>
            <person name="Wang L."/>
            <person name="Yu S."/>
            <person name="Wang B."/>
            <person name="Wei J."/>
            <person name="Song S."/>
            <person name="Lu X."/>
            <person name="Gao Z."/>
            <person name="Gu W."/>
            <person name="Deng X."/>
            <person name="Ma D."/>
            <person name="Wang S."/>
            <person name="Liang W."/>
            <person name="Fang L."/>
            <person name="Cai C."/>
            <person name="Zhu X."/>
            <person name="Zhou B."/>
            <person name="Zhang Y."/>
            <person name="Chen Z."/>
            <person name="Xu S."/>
            <person name="Zhu R."/>
            <person name="Wang S."/>
            <person name="Zhang T."/>
            <person name="Zhao G."/>
        </authorList>
    </citation>
    <scope>NUCLEOTIDE SEQUENCE [LARGE SCALE GENOMIC DNA]</scope>
    <source>
        <strain evidence="3">cv. Xinhai21</strain>
        <tissue evidence="2">Leaf</tissue>
    </source>
</reference>
<name>A0A2P5XF30_GOSBA</name>
<proteinExistence type="predicted"/>
<organism evidence="2 3">
    <name type="scientific">Gossypium barbadense</name>
    <name type="common">Sea Island cotton</name>
    <name type="synonym">Hibiscus barbadensis</name>
    <dbReference type="NCBI Taxonomy" id="3634"/>
    <lineage>
        <taxon>Eukaryota</taxon>
        <taxon>Viridiplantae</taxon>
        <taxon>Streptophyta</taxon>
        <taxon>Embryophyta</taxon>
        <taxon>Tracheophyta</taxon>
        <taxon>Spermatophyta</taxon>
        <taxon>Magnoliopsida</taxon>
        <taxon>eudicotyledons</taxon>
        <taxon>Gunneridae</taxon>
        <taxon>Pentapetalae</taxon>
        <taxon>rosids</taxon>
        <taxon>malvids</taxon>
        <taxon>Malvales</taxon>
        <taxon>Malvaceae</taxon>
        <taxon>Malvoideae</taxon>
        <taxon>Gossypium</taxon>
    </lineage>
</organism>
<evidence type="ECO:0000313" key="3">
    <source>
        <dbReference type="Proteomes" id="UP000239757"/>
    </source>
</evidence>
<accession>A0A2P5XF30</accession>
<feature type="coiled-coil region" evidence="1">
    <location>
        <begin position="39"/>
        <end position="66"/>
    </location>
</feature>
<dbReference type="AlphaFoldDB" id="A0A2P5XF30"/>
<keyword evidence="1" id="KW-0175">Coiled coil</keyword>